<dbReference type="CDD" id="cd00310">
    <property type="entry name" value="ATP-synt_Fo_a_6"/>
    <property type="match status" value="1"/>
</dbReference>
<dbReference type="Proteomes" id="UP000237968">
    <property type="component" value="Unassembled WGS sequence"/>
</dbReference>
<dbReference type="PROSITE" id="PS00449">
    <property type="entry name" value="ATPASE_A"/>
    <property type="match status" value="1"/>
</dbReference>
<dbReference type="PRINTS" id="PR00123">
    <property type="entry name" value="ATPASEA"/>
</dbReference>
<evidence type="ECO:0000256" key="8">
    <source>
        <dbReference type="ARBA" id="ARBA00023065"/>
    </source>
</evidence>
<dbReference type="Gene3D" id="1.20.120.220">
    <property type="entry name" value="ATP synthase, F0 complex, subunit A"/>
    <property type="match status" value="1"/>
</dbReference>
<accession>A0A2S9XXI3</accession>
<dbReference type="EMBL" id="PVNK01000152">
    <property type="protein sequence ID" value="PRP97578.1"/>
    <property type="molecule type" value="Genomic_DNA"/>
</dbReference>
<keyword evidence="7 11" id="KW-1133">Transmembrane helix</keyword>
<keyword evidence="4 11" id="KW-0138">CF(0)</keyword>
<gene>
    <name evidence="13" type="primary">atpB_1</name>
    <name evidence="11" type="synonym">atpB</name>
    <name evidence="13" type="ORF">ENSA5_32710</name>
</gene>
<evidence type="ECO:0000256" key="5">
    <source>
        <dbReference type="ARBA" id="ARBA00022692"/>
    </source>
</evidence>
<dbReference type="InterPro" id="IPR045082">
    <property type="entry name" value="ATP_syn_F0_a_bact/chloroplast"/>
</dbReference>
<feature type="transmembrane region" description="Helical" evidence="11">
    <location>
        <begin position="148"/>
        <end position="168"/>
    </location>
</feature>
<dbReference type="HAMAP" id="MF_01393">
    <property type="entry name" value="ATP_synth_a_bact"/>
    <property type="match status" value="1"/>
</dbReference>
<evidence type="ECO:0000256" key="4">
    <source>
        <dbReference type="ARBA" id="ARBA00022547"/>
    </source>
</evidence>
<name>A0A2S9XXI3_9BACT</name>
<evidence type="ECO:0000256" key="10">
    <source>
        <dbReference type="ARBA" id="ARBA00023310"/>
    </source>
</evidence>
<keyword evidence="11" id="KW-1003">Cell membrane</keyword>
<dbReference type="InterPro" id="IPR035908">
    <property type="entry name" value="F0_ATP_A_sf"/>
</dbReference>
<evidence type="ECO:0000256" key="7">
    <source>
        <dbReference type="ARBA" id="ARBA00022989"/>
    </source>
</evidence>
<comment type="similarity">
    <text evidence="2 11 12">Belongs to the ATPase A chain family.</text>
</comment>
<evidence type="ECO:0000256" key="12">
    <source>
        <dbReference type="RuleBase" id="RU000483"/>
    </source>
</evidence>
<feature type="transmembrane region" description="Helical" evidence="11">
    <location>
        <begin position="188"/>
        <end position="210"/>
    </location>
</feature>
<evidence type="ECO:0000256" key="11">
    <source>
        <dbReference type="HAMAP-Rule" id="MF_01393"/>
    </source>
</evidence>
<evidence type="ECO:0000313" key="14">
    <source>
        <dbReference type="Proteomes" id="UP000237968"/>
    </source>
</evidence>
<evidence type="ECO:0000256" key="1">
    <source>
        <dbReference type="ARBA" id="ARBA00004141"/>
    </source>
</evidence>
<feature type="transmembrane region" description="Helical" evidence="11">
    <location>
        <begin position="43"/>
        <end position="63"/>
    </location>
</feature>
<organism evidence="13 14">
    <name type="scientific">Enhygromyxa salina</name>
    <dbReference type="NCBI Taxonomy" id="215803"/>
    <lineage>
        <taxon>Bacteria</taxon>
        <taxon>Pseudomonadati</taxon>
        <taxon>Myxococcota</taxon>
        <taxon>Polyangia</taxon>
        <taxon>Nannocystales</taxon>
        <taxon>Nannocystaceae</taxon>
        <taxon>Enhygromyxa</taxon>
    </lineage>
</organism>
<evidence type="ECO:0000256" key="3">
    <source>
        <dbReference type="ARBA" id="ARBA00022448"/>
    </source>
</evidence>
<dbReference type="GO" id="GO:0042777">
    <property type="term" value="P:proton motive force-driven plasma membrane ATP synthesis"/>
    <property type="evidence" value="ECO:0007669"/>
    <property type="project" value="TreeGrafter"/>
</dbReference>
<dbReference type="PANTHER" id="PTHR42823:SF3">
    <property type="entry name" value="ATP SYNTHASE SUBUNIT A, CHLOROPLASTIC"/>
    <property type="match status" value="1"/>
</dbReference>
<dbReference type="OrthoDB" id="9789241at2"/>
<keyword evidence="5 11" id="KW-0812">Transmembrane</keyword>
<keyword evidence="8 11" id="KW-0406">Ion transport</keyword>
<keyword evidence="9 11" id="KW-0472">Membrane</keyword>
<evidence type="ECO:0000313" key="13">
    <source>
        <dbReference type="EMBL" id="PRP97578.1"/>
    </source>
</evidence>
<evidence type="ECO:0000256" key="9">
    <source>
        <dbReference type="ARBA" id="ARBA00023136"/>
    </source>
</evidence>
<keyword evidence="6 11" id="KW-0375">Hydrogen ion transport</keyword>
<sequence length="271" mass="30354">MGDHDTLYTVLMPEFWARLTNQAEQSVFGIRRWEWMMFGDTHYSLIHVAAAVITVVFLIIAALRWRQDVLGNKTEGVVPPREWRLPAMLNGFVNATFNMSADVLGEEDTKRWLPFIGTLALFIFICNIQGLVPGLLPATDTLKTNLALAVMVFVIYNVVGVYTNGLHYLAHFLGPSFSFKPGGLKFPWLFWLMLPIEIVSHIARPVSLSLRLMGNMLADHKVVGAVLVLVPLLVPVPFMLLGVMVAIIQTVVFTLLTVIYLSLALEHAEEH</sequence>
<dbReference type="NCBIfam" id="TIGR01131">
    <property type="entry name" value="ATP_synt_6_or_A"/>
    <property type="match status" value="1"/>
</dbReference>
<dbReference type="PANTHER" id="PTHR42823">
    <property type="entry name" value="ATP SYNTHASE SUBUNIT A, CHLOROPLASTIC"/>
    <property type="match status" value="1"/>
</dbReference>
<dbReference type="GO" id="GO:0046933">
    <property type="term" value="F:proton-transporting ATP synthase activity, rotational mechanism"/>
    <property type="evidence" value="ECO:0007669"/>
    <property type="project" value="UniProtKB-UniRule"/>
</dbReference>
<comment type="caution">
    <text evidence="13">The sequence shown here is derived from an EMBL/GenBank/DDBJ whole genome shotgun (WGS) entry which is preliminary data.</text>
</comment>
<dbReference type="InterPro" id="IPR023011">
    <property type="entry name" value="ATP_synth_F0_asu_AS"/>
</dbReference>
<keyword evidence="14" id="KW-1185">Reference proteome</keyword>
<evidence type="ECO:0000256" key="6">
    <source>
        <dbReference type="ARBA" id="ARBA00022781"/>
    </source>
</evidence>
<protein>
    <recommendedName>
        <fullName evidence="11 12">ATP synthase subunit a</fullName>
    </recommendedName>
    <alternativeName>
        <fullName evidence="11">ATP synthase F0 sector subunit a</fullName>
    </alternativeName>
    <alternativeName>
        <fullName evidence="11">F-ATPase subunit 6</fullName>
    </alternativeName>
</protein>
<comment type="function">
    <text evidence="11 12">Key component of the proton channel; it plays a direct role in the translocation of protons across the membrane.</text>
</comment>
<dbReference type="GO" id="GO:0005886">
    <property type="term" value="C:plasma membrane"/>
    <property type="evidence" value="ECO:0007669"/>
    <property type="project" value="UniProtKB-SubCell"/>
</dbReference>
<dbReference type="GO" id="GO:0045259">
    <property type="term" value="C:proton-transporting ATP synthase complex"/>
    <property type="evidence" value="ECO:0007669"/>
    <property type="project" value="UniProtKB-KW"/>
</dbReference>
<keyword evidence="3 11" id="KW-0813">Transport</keyword>
<dbReference type="Pfam" id="PF00119">
    <property type="entry name" value="ATP-synt_A"/>
    <property type="match status" value="1"/>
</dbReference>
<evidence type="ECO:0000256" key="2">
    <source>
        <dbReference type="ARBA" id="ARBA00006810"/>
    </source>
</evidence>
<feature type="transmembrane region" description="Helical" evidence="11">
    <location>
        <begin position="112"/>
        <end position="136"/>
    </location>
</feature>
<keyword evidence="10 11" id="KW-0066">ATP synthesis</keyword>
<dbReference type="InterPro" id="IPR000568">
    <property type="entry name" value="ATP_synth_F0_asu"/>
</dbReference>
<reference evidence="13 14" key="1">
    <citation type="submission" date="2018-03" db="EMBL/GenBank/DDBJ databases">
        <title>Draft Genome Sequences of the Obligatory Marine Myxobacteria Enhygromyxa salina SWB005.</title>
        <authorList>
            <person name="Poehlein A."/>
            <person name="Moghaddam J.A."/>
            <person name="Harms H."/>
            <person name="Alanjari M."/>
            <person name="Koenig G.M."/>
            <person name="Daniel R."/>
            <person name="Schaeberle T.F."/>
        </authorList>
    </citation>
    <scope>NUCLEOTIDE SEQUENCE [LARGE SCALE GENOMIC DNA]</scope>
    <source>
        <strain evidence="13 14">SWB005</strain>
    </source>
</reference>
<proteinExistence type="inferred from homology"/>
<comment type="subcellular location">
    <subcellularLocation>
        <location evidence="11 12">Cell membrane</location>
        <topology evidence="11 12">Multi-pass membrane protein</topology>
    </subcellularLocation>
    <subcellularLocation>
        <location evidence="1">Membrane</location>
        <topology evidence="1">Multi-pass membrane protein</topology>
    </subcellularLocation>
</comment>
<feature type="transmembrane region" description="Helical" evidence="11">
    <location>
        <begin position="246"/>
        <end position="265"/>
    </location>
</feature>
<dbReference type="AlphaFoldDB" id="A0A2S9XXI3"/>
<feature type="transmembrane region" description="Helical" evidence="11">
    <location>
        <begin position="222"/>
        <end position="240"/>
    </location>
</feature>
<dbReference type="SUPFAM" id="SSF81336">
    <property type="entry name" value="F1F0 ATP synthase subunit A"/>
    <property type="match status" value="1"/>
</dbReference>